<keyword evidence="4" id="KW-1185">Reference proteome</keyword>
<proteinExistence type="predicted"/>
<protein>
    <submittedName>
        <fullName evidence="3">PEP-CTERM sorting domain-containing protein</fullName>
    </submittedName>
</protein>
<dbReference type="InterPro" id="IPR013424">
    <property type="entry name" value="Ice-binding_C"/>
</dbReference>
<keyword evidence="1" id="KW-0732">Signal</keyword>
<dbReference type="NCBIfam" id="TIGR02595">
    <property type="entry name" value="PEP_CTERM"/>
    <property type="match status" value="1"/>
</dbReference>
<dbReference type="Proteomes" id="UP001596086">
    <property type="component" value="Unassembled WGS sequence"/>
</dbReference>
<feature type="domain" description="Ice-binding protein C-terminal" evidence="2">
    <location>
        <begin position="190"/>
        <end position="213"/>
    </location>
</feature>
<dbReference type="EMBL" id="JBHSMZ010000004">
    <property type="protein sequence ID" value="MFC5547969.1"/>
    <property type="molecule type" value="Genomic_DNA"/>
</dbReference>
<dbReference type="Pfam" id="PF07589">
    <property type="entry name" value="PEP-CTERM"/>
    <property type="match status" value="1"/>
</dbReference>
<feature type="signal peptide" evidence="1">
    <location>
        <begin position="1"/>
        <end position="23"/>
    </location>
</feature>
<name>A0ABW0RT09_9BURK</name>
<organism evidence="3 4">
    <name type="scientific">Massilia aerilata</name>
    <dbReference type="NCBI Taxonomy" id="453817"/>
    <lineage>
        <taxon>Bacteria</taxon>
        <taxon>Pseudomonadati</taxon>
        <taxon>Pseudomonadota</taxon>
        <taxon>Betaproteobacteria</taxon>
        <taxon>Burkholderiales</taxon>
        <taxon>Oxalobacteraceae</taxon>
        <taxon>Telluria group</taxon>
        <taxon>Massilia</taxon>
    </lineage>
</organism>
<comment type="caution">
    <text evidence="3">The sequence shown here is derived from an EMBL/GenBank/DDBJ whole genome shotgun (WGS) entry which is preliminary data.</text>
</comment>
<evidence type="ECO:0000259" key="2">
    <source>
        <dbReference type="Pfam" id="PF07589"/>
    </source>
</evidence>
<reference evidence="4" key="1">
    <citation type="journal article" date="2019" name="Int. J. Syst. Evol. Microbiol.">
        <title>The Global Catalogue of Microorganisms (GCM) 10K type strain sequencing project: providing services to taxonomists for standard genome sequencing and annotation.</title>
        <authorList>
            <consortium name="The Broad Institute Genomics Platform"/>
            <consortium name="The Broad Institute Genome Sequencing Center for Infectious Disease"/>
            <person name="Wu L."/>
            <person name="Ma J."/>
        </authorList>
    </citation>
    <scope>NUCLEOTIDE SEQUENCE [LARGE SCALE GENOMIC DNA]</scope>
    <source>
        <strain evidence="4">CGMCC 4.5798</strain>
    </source>
</reference>
<evidence type="ECO:0000313" key="3">
    <source>
        <dbReference type="EMBL" id="MFC5547969.1"/>
    </source>
</evidence>
<evidence type="ECO:0000313" key="4">
    <source>
        <dbReference type="Proteomes" id="UP001596086"/>
    </source>
</evidence>
<dbReference type="RefSeq" id="WP_379768241.1">
    <property type="nucleotide sequence ID" value="NZ_JBHSMZ010000004.1"/>
</dbReference>
<gene>
    <name evidence="3" type="ORF">ACFPO9_05525</name>
</gene>
<feature type="chain" id="PRO_5045220781" evidence="1">
    <location>
        <begin position="24"/>
        <end position="216"/>
    </location>
</feature>
<accession>A0ABW0RT09</accession>
<evidence type="ECO:0000256" key="1">
    <source>
        <dbReference type="SAM" id="SignalP"/>
    </source>
</evidence>
<sequence length="216" mass="22608">MKKVLTKLVPALLLAMGAASASASVMTLGTIDKLYGSAAGRGATASTGAGSCDILNASSITVKDTSSGCERFHDTFNFSGLNYKSLDSLDLTLSFSNTDDTNTVLIFFKVKEDWRVKIADTSSHSSSVLLDMTNSTATTTQVFHIDAASHPDVFANIATNGYFQLWFGDEAAGANNFQLSAASVKINGTPVPEPASLALFGAALLGGIAARRRRPS</sequence>